<dbReference type="EMBL" id="CAJNOK010001897">
    <property type="protein sequence ID" value="CAF0835102.1"/>
    <property type="molecule type" value="Genomic_DNA"/>
</dbReference>
<dbReference type="SUPFAM" id="SSF81321">
    <property type="entry name" value="Family A G protein-coupled receptor-like"/>
    <property type="match status" value="1"/>
</dbReference>
<evidence type="ECO:0000256" key="8">
    <source>
        <dbReference type="ARBA" id="ARBA00023224"/>
    </source>
</evidence>
<evidence type="ECO:0000313" key="11">
    <source>
        <dbReference type="EMBL" id="CAF0835102.1"/>
    </source>
</evidence>
<feature type="domain" description="G-protein coupled receptors family 1 profile" evidence="10">
    <location>
        <begin position="32"/>
        <end position="290"/>
    </location>
</feature>
<dbReference type="OrthoDB" id="10017873at2759"/>
<dbReference type="Gene3D" id="1.20.1070.10">
    <property type="entry name" value="Rhodopsin 7-helix transmembrane proteins"/>
    <property type="match status" value="1"/>
</dbReference>
<reference evidence="12" key="1">
    <citation type="submission" date="2021-02" db="EMBL/GenBank/DDBJ databases">
        <authorList>
            <person name="Nowell W R."/>
        </authorList>
    </citation>
    <scope>NUCLEOTIDE SEQUENCE</scope>
</reference>
<feature type="transmembrane region" description="Helical" evidence="9">
    <location>
        <begin position="20"/>
        <end position="41"/>
    </location>
</feature>
<evidence type="ECO:0000313" key="12">
    <source>
        <dbReference type="EMBL" id="CAF0954289.1"/>
    </source>
</evidence>
<dbReference type="Pfam" id="PF00001">
    <property type="entry name" value="7tm_1"/>
    <property type="match status" value="1"/>
</dbReference>
<keyword evidence="4 9" id="KW-1133">Transmembrane helix</keyword>
<evidence type="ECO:0000313" key="15">
    <source>
        <dbReference type="Proteomes" id="UP000663829"/>
    </source>
</evidence>
<dbReference type="InterPro" id="IPR000276">
    <property type="entry name" value="GPCR_Rhodpsn"/>
</dbReference>
<organism evidence="12 15">
    <name type="scientific">Didymodactylos carnosus</name>
    <dbReference type="NCBI Taxonomy" id="1234261"/>
    <lineage>
        <taxon>Eukaryota</taxon>
        <taxon>Metazoa</taxon>
        <taxon>Spiralia</taxon>
        <taxon>Gnathifera</taxon>
        <taxon>Rotifera</taxon>
        <taxon>Eurotatoria</taxon>
        <taxon>Bdelloidea</taxon>
        <taxon>Philodinida</taxon>
        <taxon>Philodinidae</taxon>
        <taxon>Didymodactylos</taxon>
    </lineage>
</organism>
<dbReference type="EMBL" id="CAJOBA010001897">
    <property type="protein sequence ID" value="CAF3619822.1"/>
    <property type="molecule type" value="Genomic_DNA"/>
</dbReference>
<keyword evidence="7" id="KW-0675">Receptor</keyword>
<dbReference type="Proteomes" id="UP000663829">
    <property type="component" value="Unassembled WGS sequence"/>
</dbReference>
<evidence type="ECO:0000256" key="7">
    <source>
        <dbReference type="ARBA" id="ARBA00023170"/>
    </source>
</evidence>
<dbReference type="PROSITE" id="PS50262">
    <property type="entry name" value="G_PROTEIN_RECEP_F1_2"/>
    <property type="match status" value="1"/>
</dbReference>
<evidence type="ECO:0000313" key="14">
    <source>
        <dbReference type="EMBL" id="CAF3729600.1"/>
    </source>
</evidence>
<keyword evidence="6 9" id="KW-0472">Membrane</keyword>
<evidence type="ECO:0000256" key="5">
    <source>
        <dbReference type="ARBA" id="ARBA00023040"/>
    </source>
</evidence>
<dbReference type="EMBL" id="CAJOBC010002364">
    <property type="protein sequence ID" value="CAF3729600.1"/>
    <property type="molecule type" value="Genomic_DNA"/>
</dbReference>
<evidence type="ECO:0000259" key="10">
    <source>
        <dbReference type="PROSITE" id="PS50262"/>
    </source>
</evidence>
<dbReference type="Proteomes" id="UP000682733">
    <property type="component" value="Unassembled WGS sequence"/>
</dbReference>
<comment type="subcellular location">
    <subcellularLocation>
        <location evidence="1">Cell membrane</location>
        <topology evidence="1">Multi-pass membrane protein</topology>
    </subcellularLocation>
</comment>
<feature type="transmembrane region" description="Helical" evidence="9">
    <location>
        <begin position="134"/>
        <end position="156"/>
    </location>
</feature>
<dbReference type="GO" id="GO:0008528">
    <property type="term" value="F:G protein-coupled peptide receptor activity"/>
    <property type="evidence" value="ECO:0007669"/>
    <property type="project" value="TreeGrafter"/>
</dbReference>
<dbReference type="InterPro" id="IPR017452">
    <property type="entry name" value="GPCR_Rhodpsn_7TM"/>
</dbReference>
<accession>A0A814DDH1</accession>
<evidence type="ECO:0000256" key="3">
    <source>
        <dbReference type="ARBA" id="ARBA00022692"/>
    </source>
</evidence>
<dbReference type="AlphaFoldDB" id="A0A814DDH1"/>
<feature type="transmembrane region" description="Helical" evidence="9">
    <location>
        <begin position="180"/>
        <end position="202"/>
    </location>
</feature>
<keyword evidence="2" id="KW-1003">Cell membrane</keyword>
<keyword evidence="3 9" id="KW-0812">Transmembrane</keyword>
<dbReference type="GO" id="GO:0007218">
    <property type="term" value="P:neuropeptide signaling pathway"/>
    <property type="evidence" value="ECO:0007669"/>
    <property type="project" value="TreeGrafter"/>
</dbReference>
<evidence type="ECO:0000256" key="6">
    <source>
        <dbReference type="ARBA" id="ARBA00023136"/>
    </source>
</evidence>
<feature type="transmembrane region" description="Helical" evidence="9">
    <location>
        <begin position="92"/>
        <end position="113"/>
    </location>
</feature>
<gene>
    <name evidence="12" type="ORF">GPM918_LOCUS11413</name>
    <name evidence="11" type="ORF">OVA965_LOCUS6347</name>
    <name evidence="14" type="ORF">SRO942_LOCUS11414</name>
    <name evidence="13" type="ORF">TMI583_LOCUS6343</name>
</gene>
<dbReference type="GO" id="GO:0005886">
    <property type="term" value="C:plasma membrane"/>
    <property type="evidence" value="ECO:0007669"/>
    <property type="project" value="UniProtKB-SubCell"/>
</dbReference>
<evidence type="ECO:0000313" key="13">
    <source>
        <dbReference type="EMBL" id="CAF3619822.1"/>
    </source>
</evidence>
<dbReference type="PANTHER" id="PTHR24230">
    <property type="entry name" value="G-PROTEIN COUPLED RECEPTOR"/>
    <property type="match status" value="1"/>
</dbReference>
<sequence length="317" mass="37270">MQKTKRKTGLYKPYYNLIEYVLPVNIVLGIIGNLFNIVIFTRRQLQKQSCTRILLVQSIINICYIILNQPVNTLAEGYHIDLRLKSNTFCKLYFYMSYVLLLQSEWLLVLACIDRWTSSSLNAQYRRFSQLKTTKYTIPGILTICCLLFSHVPWYYQIQTGSMTSVCAASDIVYNRFLQIFYMTVYSILSPIVLIVFGLLTIENVRQQRRRILPQEPTVFKVYRRRDRQVIKLISIQTITFIVVVSPLGMMSVLNALTLPTPLIQLNIRKLFLLREFLKVLNQIFKRLLGLTIIERHFLQQHQPTFTFQKFIQSTNN</sequence>
<keyword evidence="5" id="KW-0297">G-protein coupled receptor</keyword>
<protein>
    <recommendedName>
        <fullName evidence="10">G-protein coupled receptors family 1 profile domain-containing protein</fullName>
    </recommendedName>
</protein>
<dbReference type="PANTHER" id="PTHR24230:SF75">
    <property type="entry name" value="RELAXIN FAMILY PEPTIDE RECEPTOR 3"/>
    <property type="match status" value="1"/>
</dbReference>
<proteinExistence type="predicted"/>
<feature type="transmembrane region" description="Helical" evidence="9">
    <location>
        <begin position="53"/>
        <end position="72"/>
    </location>
</feature>
<dbReference type="Proteomes" id="UP000681722">
    <property type="component" value="Unassembled WGS sequence"/>
</dbReference>
<dbReference type="EMBL" id="CAJNOQ010002364">
    <property type="protein sequence ID" value="CAF0954289.1"/>
    <property type="molecule type" value="Genomic_DNA"/>
</dbReference>
<dbReference type="Proteomes" id="UP000677228">
    <property type="component" value="Unassembled WGS sequence"/>
</dbReference>
<evidence type="ECO:0000256" key="4">
    <source>
        <dbReference type="ARBA" id="ARBA00022989"/>
    </source>
</evidence>
<evidence type="ECO:0000256" key="9">
    <source>
        <dbReference type="SAM" id="Phobius"/>
    </source>
</evidence>
<comment type="caution">
    <text evidence="12">The sequence shown here is derived from an EMBL/GenBank/DDBJ whole genome shotgun (WGS) entry which is preliminary data.</text>
</comment>
<keyword evidence="8" id="KW-0807">Transducer</keyword>
<name>A0A814DDH1_9BILA</name>
<feature type="transmembrane region" description="Helical" evidence="9">
    <location>
        <begin position="230"/>
        <end position="254"/>
    </location>
</feature>
<evidence type="ECO:0000256" key="1">
    <source>
        <dbReference type="ARBA" id="ARBA00004651"/>
    </source>
</evidence>
<evidence type="ECO:0000256" key="2">
    <source>
        <dbReference type="ARBA" id="ARBA00022475"/>
    </source>
</evidence>
<keyword evidence="15" id="KW-1185">Reference proteome</keyword>